<evidence type="ECO:0000313" key="3">
    <source>
        <dbReference type="Proteomes" id="UP000219215"/>
    </source>
</evidence>
<protein>
    <submittedName>
        <fullName evidence="2">Uncharacterized protein</fullName>
    </submittedName>
</protein>
<dbReference type="AlphaFoldDB" id="A0A2C8FAP2"/>
<evidence type="ECO:0000256" key="1">
    <source>
        <dbReference type="SAM" id="MobiDB-lite"/>
    </source>
</evidence>
<name>A0A2C8FAP2_9BACT</name>
<dbReference type="RefSeq" id="WP_097012016.1">
    <property type="nucleotide sequence ID" value="NZ_LT907975.1"/>
</dbReference>
<sequence>MGGPVEIVSSVLGFASGMMRGNQSGGGDSSLRKEREAQEKEQQRKEAEERRHNREQLQEARDLKRRRESEKEKGQSLLSNGGAGITSAPTVDRPVLKQKLGE</sequence>
<organism evidence="2 3">
    <name type="scientific">Pseudodesulfovibrio profundus</name>
    <dbReference type="NCBI Taxonomy" id="57320"/>
    <lineage>
        <taxon>Bacteria</taxon>
        <taxon>Pseudomonadati</taxon>
        <taxon>Thermodesulfobacteriota</taxon>
        <taxon>Desulfovibrionia</taxon>
        <taxon>Desulfovibrionales</taxon>
        <taxon>Desulfovibrionaceae</taxon>
    </lineage>
</organism>
<dbReference type="KEGG" id="pprf:DPRO_2193"/>
<reference evidence="3" key="1">
    <citation type="submission" date="2017-09" db="EMBL/GenBank/DDBJ databases">
        <authorList>
            <person name="Regsiter A."/>
            <person name="William W."/>
        </authorList>
    </citation>
    <scope>NUCLEOTIDE SEQUENCE [LARGE SCALE GENOMIC DNA]</scope>
    <source>
        <strain evidence="3">500-1</strain>
    </source>
</reference>
<gene>
    <name evidence="2" type="ORF">DPRO_2193</name>
</gene>
<keyword evidence="3" id="KW-1185">Reference proteome</keyword>
<dbReference type="EMBL" id="LT907975">
    <property type="protein sequence ID" value="SOB59097.1"/>
    <property type="molecule type" value="Genomic_DNA"/>
</dbReference>
<feature type="region of interest" description="Disordered" evidence="1">
    <location>
        <begin position="17"/>
        <end position="102"/>
    </location>
</feature>
<feature type="compositionally biased region" description="Basic and acidic residues" evidence="1">
    <location>
        <begin position="30"/>
        <end position="74"/>
    </location>
</feature>
<accession>A0A2C8FAP2</accession>
<evidence type="ECO:0000313" key="2">
    <source>
        <dbReference type="EMBL" id="SOB59097.1"/>
    </source>
</evidence>
<proteinExistence type="predicted"/>
<dbReference type="Proteomes" id="UP000219215">
    <property type="component" value="Chromosome DPRO"/>
</dbReference>